<evidence type="ECO:0000313" key="2">
    <source>
        <dbReference type="EMBL" id="PON65633.1"/>
    </source>
</evidence>
<gene>
    <name evidence="2" type="ORF">TorRG33x02_270040</name>
</gene>
<dbReference type="InParanoid" id="A0A2P5CX51"/>
<keyword evidence="3" id="KW-1185">Reference proteome</keyword>
<dbReference type="AlphaFoldDB" id="A0A2P5CX51"/>
<organism evidence="2 3">
    <name type="scientific">Trema orientale</name>
    <name type="common">Charcoal tree</name>
    <name type="synonym">Celtis orientalis</name>
    <dbReference type="NCBI Taxonomy" id="63057"/>
    <lineage>
        <taxon>Eukaryota</taxon>
        <taxon>Viridiplantae</taxon>
        <taxon>Streptophyta</taxon>
        <taxon>Embryophyta</taxon>
        <taxon>Tracheophyta</taxon>
        <taxon>Spermatophyta</taxon>
        <taxon>Magnoliopsida</taxon>
        <taxon>eudicotyledons</taxon>
        <taxon>Gunneridae</taxon>
        <taxon>Pentapetalae</taxon>
        <taxon>rosids</taxon>
        <taxon>fabids</taxon>
        <taxon>Rosales</taxon>
        <taxon>Cannabaceae</taxon>
        <taxon>Trema</taxon>
    </lineage>
</organism>
<evidence type="ECO:0000313" key="3">
    <source>
        <dbReference type="Proteomes" id="UP000237000"/>
    </source>
</evidence>
<sequence>MRHLTIVRHQIWRQIEYWNRSLRLMMMMMMMTQTLRSSTRIITTTSGIHSGLLLLLHLLNPLSTRRHSLLLLLLDWQPLERRVRKRRTDDYNRSRSHQRPRHRPANHLPLTARQINRQAGRPGRRRARQERSRQGKNLEPALQRDDPTRGGRLPESDVGDNAAAAEDRNPAVPPLSESSYALNDVVSAPDLQHMASESVGALLGDNHRRLRLVLGPRRPATWPAVAASSSSATAASAWLEAVVAS</sequence>
<comment type="caution">
    <text evidence="2">The sequence shown here is derived from an EMBL/GenBank/DDBJ whole genome shotgun (WGS) entry which is preliminary data.</text>
</comment>
<feature type="compositionally biased region" description="Basic and acidic residues" evidence="1">
    <location>
        <begin position="142"/>
        <end position="155"/>
    </location>
</feature>
<evidence type="ECO:0000256" key="1">
    <source>
        <dbReference type="SAM" id="MobiDB-lite"/>
    </source>
</evidence>
<dbReference type="Proteomes" id="UP000237000">
    <property type="component" value="Unassembled WGS sequence"/>
</dbReference>
<reference evidence="3" key="1">
    <citation type="submission" date="2016-06" db="EMBL/GenBank/DDBJ databases">
        <title>Parallel loss of symbiosis genes in relatives of nitrogen-fixing non-legume Parasponia.</title>
        <authorList>
            <person name="Van Velzen R."/>
            <person name="Holmer R."/>
            <person name="Bu F."/>
            <person name="Rutten L."/>
            <person name="Van Zeijl A."/>
            <person name="Liu W."/>
            <person name="Santuari L."/>
            <person name="Cao Q."/>
            <person name="Sharma T."/>
            <person name="Shen D."/>
            <person name="Roswanjaya Y."/>
            <person name="Wardhani T."/>
            <person name="Kalhor M.S."/>
            <person name="Jansen J."/>
            <person name="Van den Hoogen J."/>
            <person name="Gungor B."/>
            <person name="Hartog M."/>
            <person name="Hontelez J."/>
            <person name="Verver J."/>
            <person name="Yang W.-C."/>
            <person name="Schijlen E."/>
            <person name="Repin R."/>
            <person name="Schilthuizen M."/>
            <person name="Schranz E."/>
            <person name="Heidstra R."/>
            <person name="Miyata K."/>
            <person name="Fedorova E."/>
            <person name="Kohlen W."/>
            <person name="Bisseling T."/>
            <person name="Smit S."/>
            <person name="Geurts R."/>
        </authorList>
    </citation>
    <scope>NUCLEOTIDE SEQUENCE [LARGE SCALE GENOMIC DNA]</scope>
    <source>
        <strain evidence="3">cv. RG33-2</strain>
    </source>
</reference>
<protein>
    <submittedName>
        <fullName evidence="2">Uncharacterized protein</fullName>
    </submittedName>
</protein>
<name>A0A2P5CX51_TREOI</name>
<feature type="region of interest" description="Disordered" evidence="1">
    <location>
        <begin position="87"/>
        <end position="175"/>
    </location>
</feature>
<proteinExistence type="predicted"/>
<feature type="compositionally biased region" description="Basic residues" evidence="1">
    <location>
        <begin position="94"/>
        <end position="105"/>
    </location>
</feature>
<accession>A0A2P5CX51</accession>
<dbReference type="OrthoDB" id="10486768at2759"/>
<dbReference type="EMBL" id="JXTC01000318">
    <property type="protein sequence ID" value="PON65633.1"/>
    <property type="molecule type" value="Genomic_DNA"/>
</dbReference>